<evidence type="ECO:0000256" key="1">
    <source>
        <dbReference type="SAM" id="SignalP"/>
    </source>
</evidence>
<reference evidence="2 3" key="1">
    <citation type="submission" date="2016-03" db="EMBL/GenBank/DDBJ databases">
        <authorList>
            <person name="Ploux O."/>
        </authorList>
    </citation>
    <scope>NUCLEOTIDE SEQUENCE [LARGE SCALE GENOMIC DNA]</scope>
    <source>
        <strain evidence="2 3">R0</strain>
    </source>
</reference>
<feature type="chain" id="PRO_5007572859" evidence="1">
    <location>
        <begin position="30"/>
        <end position="185"/>
    </location>
</feature>
<dbReference type="EMBL" id="LUKE01000006">
    <property type="protein sequence ID" value="KYG61560.1"/>
    <property type="molecule type" value="Genomic_DNA"/>
</dbReference>
<evidence type="ECO:0000313" key="2">
    <source>
        <dbReference type="EMBL" id="KYG61560.1"/>
    </source>
</evidence>
<dbReference type="AlphaFoldDB" id="A0A150WF32"/>
<dbReference type="RefSeq" id="WP_061836642.1">
    <property type="nucleotide sequence ID" value="NZ_LUKE01000006.1"/>
</dbReference>
<proteinExistence type="predicted"/>
<sequence length="185" mass="21345">MFSFRCFKTVIAIAFLLSGAMAWSAPLSAEDVFQKLRPLAAEASHPTVFKNKSQIIVTLPSDKERDDDKKEWVFSSVTAEVNAQNKVPQIYIETQNCNIKHKDLDVAKMQKRLQQQIRFVSAAVFGTGFELNGERYFKELGPHWKKFSHVKIKEQVPGVKFMRIARSPSKCDGREGYRFRYDFFL</sequence>
<organism evidence="2 3">
    <name type="scientific">Bdellovibrio bacteriovorus</name>
    <dbReference type="NCBI Taxonomy" id="959"/>
    <lineage>
        <taxon>Bacteria</taxon>
        <taxon>Pseudomonadati</taxon>
        <taxon>Bdellovibrionota</taxon>
        <taxon>Bdellovibrionia</taxon>
        <taxon>Bdellovibrionales</taxon>
        <taxon>Pseudobdellovibrionaceae</taxon>
        <taxon>Bdellovibrio</taxon>
    </lineage>
</organism>
<accession>A0A150WF32</accession>
<keyword evidence="1" id="KW-0732">Signal</keyword>
<gene>
    <name evidence="2" type="ORF">AZI86_17800</name>
</gene>
<evidence type="ECO:0000313" key="3">
    <source>
        <dbReference type="Proteomes" id="UP000075320"/>
    </source>
</evidence>
<keyword evidence="3" id="KW-1185">Reference proteome</keyword>
<protein>
    <submittedName>
        <fullName evidence="2">Uncharacterized protein</fullName>
    </submittedName>
</protein>
<feature type="signal peptide" evidence="1">
    <location>
        <begin position="1"/>
        <end position="29"/>
    </location>
</feature>
<comment type="caution">
    <text evidence="2">The sequence shown here is derived from an EMBL/GenBank/DDBJ whole genome shotgun (WGS) entry which is preliminary data.</text>
</comment>
<name>A0A150WF32_BDEBC</name>
<dbReference type="Proteomes" id="UP000075320">
    <property type="component" value="Unassembled WGS sequence"/>
</dbReference>